<accession>A0AAW1Y0Y1</accession>
<evidence type="ECO:0000256" key="1">
    <source>
        <dbReference type="ARBA" id="ARBA00009431"/>
    </source>
</evidence>
<protein>
    <submittedName>
        <fullName evidence="3">Uncharacterized protein</fullName>
    </submittedName>
</protein>
<keyword evidence="4" id="KW-1185">Reference proteome</keyword>
<organism evidence="3 4">
    <name type="scientific">Rubus argutus</name>
    <name type="common">Southern blackberry</name>
    <dbReference type="NCBI Taxonomy" id="59490"/>
    <lineage>
        <taxon>Eukaryota</taxon>
        <taxon>Viridiplantae</taxon>
        <taxon>Streptophyta</taxon>
        <taxon>Embryophyta</taxon>
        <taxon>Tracheophyta</taxon>
        <taxon>Spermatophyta</taxon>
        <taxon>Magnoliopsida</taxon>
        <taxon>eudicotyledons</taxon>
        <taxon>Gunneridae</taxon>
        <taxon>Pentapetalae</taxon>
        <taxon>rosids</taxon>
        <taxon>fabids</taxon>
        <taxon>Rosales</taxon>
        <taxon>Rosaceae</taxon>
        <taxon>Rosoideae</taxon>
        <taxon>Rosoideae incertae sedis</taxon>
        <taxon>Rubus</taxon>
    </lineage>
</organism>
<comment type="caution">
    <text evidence="3">The sequence shown here is derived from an EMBL/GenBank/DDBJ whole genome shotgun (WGS) entry which is preliminary data.</text>
</comment>
<dbReference type="GO" id="GO:0019748">
    <property type="term" value="P:secondary metabolic process"/>
    <property type="evidence" value="ECO:0007669"/>
    <property type="project" value="TreeGrafter"/>
</dbReference>
<dbReference type="EMBL" id="JBEDUW010000002">
    <property type="protein sequence ID" value="KAK9941834.1"/>
    <property type="molecule type" value="Genomic_DNA"/>
</dbReference>
<dbReference type="GO" id="GO:0016747">
    <property type="term" value="F:acyltransferase activity, transferring groups other than amino-acyl groups"/>
    <property type="evidence" value="ECO:0007669"/>
    <property type="project" value="TreeGrafter"/>
</dbReference>
<comment type="similarity">
    <text evidence="1">Belongs to the peptidase S10 family.</text>
</comment>
<reference evidence="3 4" key="1">
    <citation type="journal article" date="2023" name="G3 (Bethesda)">
        <title>A chromosome-length genome assembly and annotation of blackberry (Rubus argutus, cv. 'Hillquist').</title>
        <authorList>
            <person name="Bruna T."/>
            <person name="Aryal R."/>
            <person name="Dudchenko O."/>
            <person name="Sargent D.J."/>
            <person name="Mead D."/>
            <person name="Buti M."/>
            <person name="Cavallini A."/>
            <person name="Hytonen T."/>
            <person name="Andres J."/>
            <person name="Pham M."/>
            <person name="Weisz D."/>
            <person name="Mascagni F."/>
            <person name="Usai G."/>
            <person name="Natali L."/>
            <person name="Bassil N."/>
            <person name="Fernandez G.E."/>
            <person name="Lomsadze A."/>
            <person name="Armour M."/>
            <person name="Olukolu B."/>
            <person name="Poorten T."/>
            <person name="Britton C."/>
            <person name="Davik J."/>
            <person name="Ashrafi H."/>
            <person name="Aiden E.L."/>
            <person name="Borodovsky M."/>
            <person name="Worthington M."/>
        </authorList>
    </citation>
    <scope>NUCLEOTIDE SEQUENCE [LARGE SCALE GENOMIC DNA]</scope>
    <source>
        <strain evidence="3">PI 553951</strain>
    </source>
</reference>
<dbReference type="InterPro" id="IPR029058">
    <property type="entry name" value="AB_hydrolase_fold"/>
</dbReference>
<name>A0AAW1Y0Y1_RUBAR</name>
<feature type="chain" id="PRO_5043587360" evidence="2">
    <location>
        <begin position="22"/>
        <end position="182"/>
    </location>
</feature>
<feature type="signal peptide" evidence="2">
    <location>
        <begin position="1"/>
        <end position="21"/>
    </location>
</feature>
<evidence type="ECO:0000313" key="4">
    <source>
        <dbReference type="Proteomes" id="UP001457282"/>
    </source>
</evidence>
<dbReference type="Pfam" id="PF00450">
    <property type="entry name" value="Peptidase_S10"/>
    <property type="match status" value="1"/>
</dbReference>
<dbReference type="PANTHER" id="PTHR11802">
    <property type="entry name" value="SERINE PROTEASE FAMILY S10 SERINE CARBOXYPEPTIDASE"/>
    <property type="match status" value="1"/>
</dbReference>
<gene>
    <name evidence="3" type="ORF">M0R45_007527</name>
</gene>
<dbReference type="SUPFAM" id="SSF53474">
    <property type="entry name" value="alpha/beta-Hydrolases"/>
    <property type="match status" value="1"/>
</dbReference>
<dbReference type="InterPro" id="IPR001563">
    <property type="entry name" value="Peptidase_S10"/>
</dbReference>
<dbReference type="Gene3D" id="3.40.50.1820">
    <property type="entry name" value="alpha/beta hydrolase"/>
    <property type="match status" value="1"/>
</dbReference>
<dbReference type="Proteomes" id="UP001457282">
    <property type="component" value="Unassembled WGS sequence"/>
</dbReference>
<dbReference type="GO" id="GO:0004185">
    <property type="term" value="F:serine-type carboxypeptidase activity"/>
    <property type="evidence" value="ECO:0007669"/>
    <property type="project" value="InterPro"/>
</dbReference>
<dbReference type="GO" id="GO:0006508">
    <property type="term" value="P:proteolysis"/>
    <property type="evidence" value="ECO:0007669"/>
    <property type="project" value="InterPro"/>
</dbReference>
<dbReference type="PANTHER" id="PTHR11802:SF310">
    <property type="entry name" value="SERINE CARBOXYPEPTIDASE-LIKE 18"/>
    <property type="match status" value="1"/>
</dbReference>
<dbReference type="AlphaFoldDB" id="A0AAW1Y0Y1"/>
<evidence type="ECO:0000256" key="2">
    <source>
        <dbReference type="SAM" id="SignalP"/>
    </source>
</evidence>
<sequence length="182" mass="20599">MAQKWLHLLLLLLLISSDAMSQNFTNTLPGYPGELSFSLETGYVGVGDMEEVQLFYYFIESERNPVEDPLLLWLDGGPGCSSFSGIVYEIGPLTFDYAAFNGSVPTFLDNPYSWTQTCSSSARLHSTKHQTSRRSFRASNATPAVPSLGHGVDYYQYKDNPYPLCSKQNYSYHWLELKYCKE</sequence>
<evidence type="ECO:0000313" key="3">
    <source>
        <dbReference type="EMBL" id="KAK9941834.1"/>
    </source>
</evidence>
<keyword evidence="2" id="KW-0732">Signal</keyword>
<proteinExistence type="inferred from homology"/>